<keyword evidence="3" id="KW-0813">Transport</keyword>
<accession>A0A1X6Z8R0</accession>
<evidence type="ECO:0000256" key="12">
    <source>
        <dbReference type="SAM" id="Phobius"/>
    </source>
</evidence>
<evidence type="ECO:0000256" key="1">
    <source>
        <dbReference type="ARBA" id="ARBA00004651"/>
    </source>
</evidence>
<dbReference type="Pfam" id="PF01544">
    <property type="entry name" value="CorA"/>
    <property type="match status" value="1"/>
</dbReference>
<sequence>MTPIFAYDIDADGGPTRVDDLSAPVSGAYRWIHADFTHAGTGEWLFAHLPERAAEILSQPETRPRALAHAGGLIVILRGLNLDPAADDPEDMVALRLWVAPGLVVSVRRRLVRAAQDLGDAAAAGRAPASPQMLLVALATHFTDRIERHGVALEDRVDDLEDTLFADDRHPDRKALPESRTASIRLHRFLSPQAAALGALTDPRLPVIDDEAREDLSELADRAQRAVEEVSAVRDRLGALTEHVDMRQTARLSRNSYALSIVAAIFLPMSFLTGLFGVNVAGMPGTGTPAAFALLTLASLGLGALVYLVLRAMRLF</sequence>
<keyword evidence="8 12" id="KW-1133">Transmembrane helix</keyword>
<dbReference type="GO" id="GO:0015095">
    <property type="term" value="F:magnesium ion transmembrane transporter activity"/>
    <property type="evidence" value="ECO:0007669"/>
    <property type="project" value="TreeGrafter"/>
</dbReference>
<keyword evidence="14" id="KW-1185">Reference proteome</keyword>
<gene>
    <name evidence="13" type="primary">zntB</name>
    <name evidence="13" type="ORF">ROJ8625_02041</name>
</gene>
<dbReference type="PANTHER" id="PTHR46494:SF3">
    <property type="entry name" value="ZINC TRANSPORT PROTEIN ZNTB"/>
    <property type="match status" value="1"/>
</dbReference>
<dbReference type="EMBL" id="FWFK01000003">
    <property type="protein sequence ID" value="SLN42125.1"/>
    <property type="molecule type" value="Genomic_DNA"/>
</dbReference>
<keyword evidence="5" id="KW-0997">Cell inner membrane</keyword>
<keyword evidence="11" id="KW-0175">Coiled coil</keyword>
<keyword evidence="10 12" id="KW-0472">Membrane</keyword>
<dbReference type="GO" id="GO:0015087">
    <property type="term" value="F:cobalt ion transmembrane transporter activity"/>
    <property type="evidence" value="ECO:0007669"/>
    <property type="project" value="TreeGrafter"/>
</dbReference>
<dbReference type="GO" id="GO:0000287">
    <property type="term" value="F:magnesium ion binding"/>
    <property type="evidence" value="ECO:0007669"/>
    <property type="project" value="TreeGrafter"/>
</dbReference>
<evidence type="ECO:0000256" key="11">
    <source>
        <dbReference type="SAM" id="Coils"/>
    </source>
</evidence>
<protein>
    <submittedName>
        <fullName evidence="13">Zinc transport protein ZntB</fullName>
    </submittedName>
</protein>
<dbReference type="Gene3D" id="3.30.460.20">
    <property type="entry name" value="CorA soluble domain-like"/>
    <property type="match status" value="1"/>
</dbReference>
<dbReference type="Proteomes" id="UP000193570">
    <property type="component" value="Unassembled WGS sequence"/>
</dbReference>
<name>A0A1X6Z8R0_9RHOB</name>
<dbReference type="InterPro" id="IPR045861">
    <property type="entry name" value="CorA_cytoplasmic_dom"/>
</dbReference>
<reference evidence="13 14" key="1">
    <citation type="submission" date="2017-03" db="EMBL/GenBank/DDBJ databases">
        <authorList>
            <person name="Afonso C.L."/>
            <person name="Miller P.J."/>
            <person name="Scott M.A."/>
            <person name="Spackman E."/>
            <person name="Goraichik I."/>
            <person name="Dimitrov K.M."/>
            <person name="Suarez D.L."/>
            <person name="Swayne D.E."/>
        </authorList>
    </citation>
    <scope>NUCLEOTIDE SEQUENCE [LARGE SCALE GENOMIC DNA]</scope>
    <source>
        <strain evidence="13 14">CECT 8625</strain>
    </source>
</reference>
<evidence type="ECO:0000256" key="4">
    <source>
        <dbReference type="ARBA" id="ARBA00022475"/>
    </source>
</evidence>
<dbReference type="InterPro" id="IPR002523">
    <property type="entry name" value="MgTranspt_CorA/ZnTranspt_ZntB"/>
</dbReference>
<dbReference type="SUPFAM" id="SSF144083">
    <property type="entry name" value="Magnesium transport protein CorA, transmembrane region"/>
    <property type="match status" value="1"/>
</dbReference>
<evidence type="ECO:0000256" key="7">
    <source>
        <dbReference type="ARBA" id="ARBA00022833"/>
    </source>
</evidence>
<keyword evidence="9" id="KW-0406">Ion transport</keyword>
<evidence type="ECO:0000313" key="13">
    <source>
        <dbReference type="EMBL" id="SLN42125.1"/>
    </source>
</evidence>
<dbReference type="GO" id="GO:0050897">
    <property type="term" value="F:cobalt ion binding"/>
    <property type="evidence" value="ECO:0007669"/>
    <property type="project" value="TreeGrafter"/>
</dbReference>
<comment type="subcellular location">
    <subcellularLocation>
        <location evidence="1">Cell membrane</location>
        <topology evidence="1">Multi-pass membrane protein</topology>
    </subcellularLocation>
</comment>
<dbReference type="InterPro" id="IPR045863">
    <property type="entry name" value="CorA_TM1_TM2"/>
</dbReference>
<evidence type="ECO:0000256" key="2">
    <source>
        <dbReference type="ARBA" id="ARBA00009765"/>
    </source>
</evidence>
<evidence type="ECO:0000256" key="5">
    <source>
        <dbReference type="ARBA" id="ARBA00022519"/>
    </source>
</evidence>
<keyword evidence="6 12" id="KW-0812">Transmembrane</keyword>
<feature type="transmembrane region" description="Helical" evidence="12">
    <location>
        <begin position="256"/>
        <end position="278"/>
    </location>
</feature>
<dbReference type="Gene3D" id="1.20.58.340">
    <property type="entry name" value="Magnesium transport protein CorA, transmembrane region"/>
    <property type="match status" value="2"/>
</dbReference>
<dbReference type="SUPFAM" id="SSF143865">
    <property type="entry name" value="CorA soluble domain-like"/>
    <property type="match status" value="1"/>
</dbReference>
<dbReference type="PANTHER" id="PTHR46494">
    <property type="entry name" value="CORA FAMILY METAL ION TRANSPORTER (EUROFUNG)"/>
    <property type="match status" value="1"/>
</dbReference>
<organism evidence="13 14">
    <name type="scientific">Roseivivax jejudonensis</name>
    <dbReference type="NCBI Taxonomy" id="1529041"/>
    <lineage>
        <taxon>Bacteria</taxon>
        <taxon>Pseudomonadati</taxon>
        <taxon>Pseudomonadota</taxon>
        <taxon>Alphaproteobacteria</taxon>
        <taxon>Rhodobacterales</taxon>
        <taxon>Roseobacteraceae</taxon>
        <taxon>Roseivivax</taxon>
    </lineage>
</organism>
<evidence type="ECO:0000256" key="6">
    <source>
        <dbReference type="ARBA" id="ARBA00022692"/>
    </source>
</evidence>
<dbReference type="GO" id="GO:0005886">
    <property type="term" value="C:plasma membrane"/>
    <property type="evidence" value="ECO:0007669"/>
    <property type="project" value="UniProtKB-SubCell"/>
</dbReference>
<dbReference type="AlphaFoldDB" id="A0A1X6Z8R0"/>
<comment type="similarity">
    <text evidence="2">Belongs to the CorA metal ion transporter (MIT) (TC 1.A.35) family.</text>
</comment>
<dbReference type="OrthoDB" id="9803484at2"/>
<evidence type="ECO:0000256" key="8">
    <source>
        <dbReference type="ARBA" id="ARBA00022989"/>
    </source>
</evidence>
<dbReference type="RefSeq" id="WP_159456748.1">
    <property type="nucleotide sequence ID" value="NZ_FWFK01000003.1"/>
</dbReference>
<feature type="coiled-coil region" evidence="11">
    <location>
        <begin position="209"/>
        <end position="236"/>
    </location>
</feature>
<feature type="transmembrane region" description="Helical" evidence="12">
    <location>
        <begin position="290"/>
        <end position="310"/>
    </location>
</feature>
<evidence type="ECO:0000256" key="3">
    <source>
        <dbReference type="ARBA" id="ARBA00022448"/>
    </source>
</evidence>
<evidence type="ECO:0000256" key="10">
    <source>
        <dbReference type="ARBA" id="ARBA00023136"/>
    </source>
</evidence>
<evidence type="ECO:0000256" key="9">
    <source>
        <dbReference type="ARBA" id="ARBA00023065"/>
    </source>
</evidence>
<proteinExistence type="inferred from homology"/>
<evidence type="ECO:0000313" key="14">
    <source>
        <dbReference type="Proteomes" id="UP000193570"/>
    </source>
</evidence>
<keyword evidence="7" id="KW-0862">Zinc</keyword>
<keyword evidence="4" id="KW-1003">Cell membrane</keyword>